<dbReference type="InterPro" id="IPR007607">
    <property type="entry name" value="BacA/B"/>
</dbReference>
<name>A0A934S1V6_9BACT</name>
<evidence type="ECO:0000313" key="2">
    <source>
        <dbReference type="EMBL" id="MBK1881680.1"/>
    </source>
</evidence>
<proteinExistence type="inferred from homology"/>
<dbReference type="Pfam" id="PF04519">
    <property type="entry name" value="Bactofilin"/>
    <property type="match status" value="2"/>
</dbReference>
<organism evidence="2 3">
    <name type="scientific">Luteolibacter pohnpeiensis</name>
    <dbReference type="NCBI Taxonomy" id="454153"/>
    <lineage>
        <taxon>Bacteria</taxon>
        <taxon>Pseudomonadati</taxon>
        <taxon>Verrucomicrobiota</taxon>
        <taxon>Verrucomicrobiia</taxon>
        <taxon>Verrucomicrobiales</taxon>
        <taxon>Verrucomicrobiaceae</taxon>
        <taxon>Luteolibacter</taxon>
    </lineage>
</organism>
<comment type="caution">
    <text evidence="2">The sequence shown here is derived from an EMBL/GenBank/DDBJ whole genome shotgun (WGS) entry which is preliminary data.</text>
</comment>
<accession>A0A934S1V6</accession>
<evidence type="ECO:0000256" key="1">
    <source>
        <dbReference type="ARBA" id="ARBA00044755"/>
    </source>
</evidence>
<comment type="similarity">
    <text evidence="1">Belongs to the bactofilin family.</text>
</comment>
<dbReference type="AlphaFoldDB" id="A0A934S1V6"/>
<gene>
    <name evidence="2" type="ORF">JIN85_04600</name>
</gene>
<keyword evidence="3" id="KW-1185">Reference proteome</keyword>
<reference evidence="2" key="1">
    <citation type="submission" date="2021-01" db="EMBL/GenBank/DDBJ databases">
        <title>Modified the classification status of verrucomicrobia.</title>
        <authorList>
            <person name="Feng X."/>
        </authorList>
    </citation>
    <scope>NUCLEOTIDE SEQUENCE</scope>
    <source>
        <strain evidence="2">KCTC 22041</strain>
    </source>
</reference>
<dbReference type="PANTHER" id="PTHR35024">
    <property type="entry name" value="HYPOTHETICAL CYTOSOLIC PROTEIN"/>
    <property type="match status" value="1"/>
</dbReference>
<evidence type="ECO:0000313" key="3">
    <source>
        <dbReference type="Proteomes" id="UP000603141"/>
    </source>
</evidence>
<dbReference type="EMBL" id="JAENIJ010000005">
    <property type="protein sequence ID" value="MBK1881680.1"/>
    <property type="molecule type" value="Genomic_DNA"/>
</dbReference>
<dbReference type="Proteomes" id="UP000603141">
    <property type="component" value="Unassembled WGS sequence"/>
</dbReference>
<sequence>MREITCFSCGFVHQAPAEAQSSQCPRCSGYISLQDYEIAEAWNRRIQTRGNVVILKTGHVSGITIQCHHLTVLGELAGSVDCSGNLIIRSHGKILGKVNCDQLRVEKGAKVEFLNPVSARSAYIDGQVRGQISCSGPVTLEKRARLQGLVRTTSLVVKSGAKHTGTIEMVRPSA</sequence>
<dbReference type="PANTHER" id="PTHR35024:SF4">
    <property type="entry name" value="POLYMER-FORMING CYTOSKELETAL PROTEIN"/>
    <property type="match status" value="1"/>
</dbReference>
<protein>
    <submittedName>
        <fullName evidence="2">Polymer-forming cytoskeletal protein</fullName>
    </submittedName>
</protein>